<evidence type="ECO:0000259" key="1">
    <source>
        <dbReference type="PROSITE" id="PS51746"/>
    </source>
</evidence>
<dbReference type="InterPro" id="IPR001932">
    <property type="entry name" value="PPM-type_phosphatase-like_dom"/>
</dbReference>
<dbReference type="InterPro" id="IPR036457">
    <property type="entry name" value="PPM-type-like_dom_sf"/>
</dbReference>
<dbReference type="RefSeq" id="WP_006058944.1">
    <property type="nucleotide sequence ID" value="NZ_CABJCV010000002.1"/>
</dbReference>
<dbReference type="Gene3D" id="3.60.40.10">
    <property type="entry name" value="PPM-type phosphatase domain"/>
    <property type="match status" value="1"/>
</dbReference>
<dbReference type="GO" id="GO:0004722">
    <property type="term" value="F:protein serine/threonine phosphatase activity"/>
    <property type="evidence" value="ECO:0007669"/>
    <property type="project" value="InterPro"/>
</dbReference>
<dbReference type="SMART" id="SM00331">
    <property type="entry name" value="PP2C_SIG"/>
    <property type="match status" value="1"/>
</dbReference>
<organism evidence="2 3">
    <name type="scientific">Holdemania filiformis</name>
    <dbReference type="NCBI Taxonomy" id="61171"/>
    <lineage>
        <taxon>Bacteria</taxon>
        <taxon>Bacillati</taxon>
        <taxon>Bacillota</taxon>
        <taxon>Erysipelotrichia</taxon>
        <taxon>Erysipelotrichales</taxon>
        <taxon>Erysipelotrichaceae</taxon>
        <taxon>Holdemania</taxon>
    </lineage>
</organism>
<feature type="domain" description="PPM-type phosphatase" evidence="1">
    <location>
        <begin position="1"/>
        <end position="243"/>
    </location>
</feature>
<dbReference type="AlphaFoldDB" id="A0A412G5M1"/>
<name>A0A412G5M1_9FIRM</name>
<proteinExistence type="predicted"/>
<dbReference type="GeneID" id="83014327"/>
<accession>A0A412G5M1</accession>
<evidence type="ECO:0000313" key="3">
    <source>
        <dbReference type="Proteomes" id="UP000284178"/>
    </source>
</evidence>
<dbReference type="CDD" id="cd00143">
    <property type="entry name" value="PP2Cc"/>
    <property type="match status" value="1"/>
</dbReference>
<keyword evidence="3" id="KW-1185">Reference proteome</keyword>
<dbReference type="SUPFAM" id="SSF81606">
    <property type="entry name" value="PP2C-like"/>
    <property type="match status" value="1"/>
</dbReference>
<dbReference type="PANTHER" id="PTHR13832">
    <property type="entry name" value="PROTEIN PHOSPHATASE 2C"/>
    <property type="match status" value="1"/>
</dbReference>
<protein>
    <submittedName>
        <fullName evidence="2">Stp1/IreP family PP2C-type Ser/Thr phosphatase</fullName>
    </submittedName>
</protein>
<reference evidence="2 3" key="1">
    <citation type="submission" date="2018-08" db="EMBL/GenBank/DDBJ databases">
        <title>A genome reference for cultivated species of the human gut microbiota.</title>
        <authorList>
            <person name="Zou Y."/>
            <person name="Xue W."/>
            <person name="Luo G."/>
        </authorList>
    </citation>
    <scope>NUCLEOTIDE SEQUENCE [LARGE SCALE GENOMIC DNA]</scope>
    <source>
        <strain evidence="2 3">AF24-29</strain>
    </source>
</reference>
<dbReference type="EMBL" id="QRUP01000002">
    <property type="protein sequence ID" value="RGR76290.1"/>
    <property type="molecule type" value="Genomic_DNA"/>
</dbReference>
<dbReference type="NCBIfam" id="NF033484">
    <property type="entry name" value="Stp1_PP2C_phos"/>
    <property type="match status" value="1"/>
</dbReference>
<dbReference type="PANTHER" id="PTHR13832:SF827">
    <property type="entry name" value="PROTEIN PHOSPHATASE 1L"/>
    <property type="match status" value="1"/>
</dbReference>
<sequence>MKCFGATDTGLVRANNQDSYVIASNEVGDVFALVCDGIGGGNSGDVASQTAIQYFSEVFSANKGFKDEEEALTWLRYQIRKANDTVFTLSTTRREYQGMGTTLVGVLLIPQGSYVINVGDSRAYASFQDGSFRCLTQDHTLVQDMVNHGELSEEEMMNHPKRNMLTNALGIWSNIRIDLTRIDDPADTFLLCSDGLHGYVPDSVIAKVMLDSRQTLQAKSKQLMNLALLQGGYDNITIILIQKEAGDKR</sequence>
<dbReference type="SMART" id="SM00332">
    <property type="entry name" value="PP2Cc"/>
    <property type="match status" value="1"/>
</dbReference>
<dbReference type="PROSITE" id="PS51746">
    <property type="entry name" value="PPM_2"/>
    <property type="match status" value="1"/>
</dbReference>
<evidence type="ECO:0000313" key="2">
    <source>
        <dbReference type="EMBL" id="RGR76290.1"/>
    </source>
</evidence>
<dbReference type="InterPro" id="IPR015655">
    <property type="entry name" value="PP2C"/>
</dbReference>
<dbReference type="Pfam" id="PF13672">
    <property type="entry name" value="PP2C_2"/>
    <property type="match status" value="1"/>
</dbReference>
<gene>
    <name evidence="2" type="ORF">DWY25_02745</name>
</gene>
<comment type="caution">
    <text evidence="2">The sequence shown here is derived from an EMBL/GenBank/DDBJ whole genome shotgun (WGS) entry which is preliminary data.</text>
</comment>
<dbReference type="Proteomes" id="UP000284178">
    <property type="component" value="Unassembled WGS sequence"/>
</dbReference>